<reference evidence="2" key="1">
    <citation type="submission" date="2015-06" db="EMBL/GenBank/DDBJ databases">
        <authorList>
            <person name="Bertelli C."/>
        </authorList>
    </citation>
    <scope>NUCLEOTIDE SEQUENCE [LARGE SCALE GENOMIC DNA]</scope>
    <source>
        <strain evidence="2">CRIB-30</strain>
    </source>
</reference>
<dbReference type="EMBL" id="CWGJ01000028">
    <property type="protein sequence ID" value="CRX39422.1"/>
    <property type="molecule type" value="Genomic_DNA"/>
</dbReference>
<dbReference type="AlphaFoldDB" id="A0A0H5DRZ4"/>
<proteinExistence type="predicted"/>
<name>A0A0H5DRZ4_9BACT</name>
<accession>A0A0H5DRZ4</accession>
<protein>
    <submittedName>
        <fullName evidence="1">Uncharacterized protein</fullName>
    </submittedName>
</protein>
<dbReference type="InterPro" id="IPR016181">
    <property type="entry name" value="Acyl_CoA_acyltransferase"/>
</dbReference>
<dbReference type="SUPFAM" id="SSF55729">
    <property type="entry name" value="Acyl-CoA N-acyltransferases (Nat)"/>
    <property type="match status" value="1"/>
</dbReference>
<dbReference type="RefSeq" id="WP_098039289.1">
    <property type="nucleotide sequence ID" value="NZ_CWGJ01000028.1"/>
</dbReference>
<gene>
    <name evidence="1" type="ORF">ELAC_2101</name>
</gene>
<evidence type="ECO:0000313" key="2">
    <source>
        <dbReference type="Proteomes" id="UP000220251"/>
    </source>
</evidence>
<keyword evidence="2" id="KW-1185">Reference proteome</keyword>
<dbReference type="OrthoDB" id="2352823at2"/>
<evidence type="ECO:0000313" key="1">
    <source>
        <dbReference type="EMBL" id="CRX39422.1"/>
    </source>
</evidence>
<dbReference type="Proteomes" id="UP000220251">
    <property type="component" value="Unassembled WGS sequence"/>
</dbReference>
<organism evidence="1 2">
    <name type="scientific">Estrella lausannensis</name>
    <dbReference type="NCBI Taxonomy" id="483423"/>
    <lineage>
        <taxon>Bacteria</taxon>
        <taxon>Pseudomonadati</taxon>
        <taxon>Chlamydiota</taxon>
        <taxon>Chlamydiia</taxon>
        <taxon>Parachlamydiales</taxon>
        <taxon>Candidatus Criblamydiaceae</taxon>
        <taxon>Estrella</taxon>
    </lineage>
</organism>
<sequence>MQSLSINLPTTSYEPFFQEGMDEFDRFLKDSFFPATEIETGHVKPLEGSCRATKKQWGCDYKIALIDKSADQVLNFGEIHFSAYLPSVIESQPELNPVTVDYIQNYKTGVWKGVGTHLIHIAYNASKLMGSGNVNVYALSDAVGFYEKMGFSVDWEHYEGDDAEGGVHPALVQKIEAAWQRCISRAFKEGDALHLLLDAKGKERLLERVLKI</sequence>
<dbReference type="Gene3D" id="3.40.630.30">
    <property type="match status" value="1"/>
</dbReference>